<keyword evidence="4 7" id="KW-0812">Transmembrane</keyword>
<dbReference type="InterPro" id="IPR007353">
    <property type="entry name" value="DUF421"/>
</dbReference>
<evidence type="ECO:0000256" key="3">
    <source>
        <dbReference type="ARBA" id="ARBA00022475"/>
    </source>
</evidence>
<gene>
    <name evidence="9" type="ORF">A9Q93_03325</name>
</gene>
<dbReference type="InterPro" id="IPR023090">
    <property type="entry name" value="UPF0702_alpha/beta_dom_sf"/>
</dbReference>
<evidence type="ECO:0000256" key="7">
    <source>
        <dbReference type="SAM" id="Phobius"/>
    </source>
</evidence>
<dbReference type="EMBL" id="MAAX01000058">
    <property type="protein sequence ID" value="OUS18711.1"/>
    <property type="molecule type" value="Genomic_DNA"/>
</dbReference>
<feature type="transmembrane region" description="Helical" evidence="7">
    <location>
        <begin position="47"/>
        <end position="64"/>
    </location>
</feature>
<dbReference type="Gene3D" id="3.30.240.20">
    <property type="entry name" value="bsu07140 like domains"/>
    <property type="match status" value="1"/>
</dbReference>
<feature type="transmembrane region" description="Helical" evidence="7">
    <location>
        <begin position="70"/>
        <end position="90"/>
    </location>
</feature>
<feature type="domain" description="YetF C-terminal" evidence="8">
    <location>
        <begin position="93"/>
        <end position="165"/>
    </location>
</feature>
<feature type="transmembrane region" description="Helical" evidence="7">
    <location>
        <begin position="15"/>
        <end position="35"/>
    </location>
</feature>
<dbReference type="Proteomes" id="UP000196102">
    <property type="component" value="Unassembled WGS sequence"/>
</dbReference>
<dbReference type="AlphaFoldDB" id="A0A1Z8B7Z7"/>
<evidence type="ECO:0000256" key="2">
    <source>
        <dbReference type="ARBA" id="ARBA00006448"/>
    </source>
</evidence>
<evidence type="ECO:0000256" key="5">
    <source>
        <dbReference type="ARBA" id="ARBA00022989"/>
    </source>
</evidence>
<evidence type="ECO:0000256" key="4">
    <source>
        <dbReference type="ARBA" id="ARBA00022692"/>
    </source>
</evidence>
<reference evidence="10" key="1">
    <citation type="journal article" date="2017" name="Proc. Natl. Acad. Sci. U.S.A.">
        <title>Simulation of Deepwater Horizon oil plume reveals substrate specialization within a complex community of hydrocarbon-degraders.</title>
        <authorList>
            <person name="Hu P."/>
            <person name="Dubinsky E.A."/>
            <person name="Probst A.J."/>
            <person name="Wang J."/>
            <person name="Sieber C.M.K."/>
            <person name="Tom L.M."/>
            <person name="Gardinali P."/>
            <person name="Banfield J.F."/>
            <person name="Atlas R.M."/>
            <person name="Andersen G.L."/>
        </authorList>
    </citation>
    <scope>NUCLEOTIDE SEQUENCE [LARGE SCALE GENOMIC DNA]</scope>
</reference>
<protein>
    <submittedName>
        <fullName evidence="9">DUF421 domain-containing protein</fullName>
    </submittedName>
</protein>
<comment type="similarity">
    <text evidence="2">Belongs to the UPF0702 family.</text>
</comment>
<dbReference type="RefSeq" id="WP_303685966.1">
    <property type="nucleotide sequence ID" value="NZ_CAJXYO010000023.1"/>
</dbReference>
<dbReference type="PANTHER" id="PTHR34582">
    <property type="entry name" value="UPF0702 TRANSMEMBRANE PROTEIN YCAP"/>
    <property type="match status" value="1"/>
</dbReference>
<organism evidence="9 10">
    <name type="scientific">Nonlabens dokdonensis</name>
    <dbReference type="NCBI Taxonomy" id="328515"/>
    <lineage>
        <taxon>Bacteria</taxon>
        <taxon>Pseudomonadati</taxon>
        <taxon>Bacteroidota</taxon>
        <taxon>Flavobacteriia</taxon>
        <taxon>Flavobacteriales</taxon>
        <taxon>Flavobacteriaceae</taxon>
        <taxon>Nonlabens</taxon>
    </lineage>
</organism>
<sequence>MENINEWLLPDLETSTIIIISVMLIFSCLIIITRIADLRTFAKMTSFDFATTIAIGSILASVAMDTTISIGNGLVTLAAIVIFQVIFAVLQRKSNLFRKAATNGPILIMKDEKILEEALKKSNLHRSELIAKLREANVLQFDDVRAVVIESTGDVSVLHVNDGDKKLQDEILDFKY</sequence>
<comment type="caution">
    <text evidence="9">The sequence shown here is derived from an EMBL/GenBank/DDBJ whole genome shotgun (WGS) entry which is preliminary data.</text>
</comment>
<keyword evidence="5 7" id="KW-1133">Transmembrane helix</keyword>
<evidence type="ECO:0000313" key="9">
    <source>
        <dbReference type="EMBL" id="OUS18711.1"/>
    </source>
</evidence>
<evidence type="ECO:0000259" key="8">
    <source>
        <dbReference type="Pfam" id="PF04239"/>
    </source>
</evidence>
<evidence type="ECO:0000256" key="1">
    <source>
        <dbReference type="ARBA" id="ARBA00004651"/>
    </source>
</evidence>
<dbReference type="Pfam" id="PF04239">
    <property type="entry name" value="DUF421"/>
    <property type="match status" value="1"/>
</dbReference>
<comment type="subcellular location">
    <subcellularLocation>
        <location evidence="1">Cell membrane</location>
        <topology evidence="1">Multi-pass membrane protein</topology>
    </subcellularLocation>
</comment>
<accession>A0A1Z8B7Z7</accession>
<evidence type="ECO:0000313" key="10">
    <source>
        <dbReference type="Proteomes" id="UP000196102"/>
    </source>
</evidence>
<dbReference type="PANTHER" id="PTHR34582:SF6">
    <property type="entry name" value="UPF0702 TRANSMEMBRANE PROTEIN YCAP"/>
    <property type="match status" value="1"/>
</dbReference>
<name>A0A1Z8B7Z7_9FLAO</name>
<keyword evidence="6 7" id="KW-0472">Membrane</keyword>
<proteinExistence type="inferred from homology"/>
<evidence type="ECO:0000256" key="6">
    <source>
        <dbReference type="ARBA" id="ARBA00023136"/>
    </source>
</evidence>
<keyword evidence="3" id="KW-1003">Cell membrane</keyword>
<dbReference type="GO" id="GO:0005886">
    <property type="term" value="C:plasma membrane"/>
    <property type="evidence" value="ECO:0007669"/>
    <property type="project" value="UniProtKB-SubCell"/>
</dbReference>